<gene>
    <name evidence="1" type="ORF">SAMN04488526_0842</name>
</gene>
<dbReference type="Proteomes" id="UP000199283">
    <property type="component" value="Unassembled WGS sequence"/>
</dbReference>
<keyword evidence="2" id="KW-1185">Reference proteome</keyword>
<dbReference type="InterPro" id="IPR007709">
    <property type="entry name" value="N-FG_amidohydro"/>
</dbReference>
<name>A0A1H7I1U6_9RHOB</name>
<dbReference type="SUPFAM" id="SSF53187">
    <property type="entry name" value="Zn-dependent exopeptidases"/>
    <property type="match status" value="1"/>
</dbReference>
<dbReference type="Gene3D" id="3.40.630.40">
    <property type="entry name" value="Zn-dependent exopeptidases"/>
    <property type="match status" value="1"/>
</dbReference>
<dbReference type="OrthoDB" id="9802050at2"/>
<protein>
    <submittedName>
        <fullName evidence="1">N-formylglutamate deformylase</fullName>
    </submittedName>
</protein>
<reference evidence="1 2" key="1">
    <citation type="submission" date="2016-10" db="EMBL/GenBank/DDBJ databases">
        <authorList>
            <person name="de Groot N.N."/>
        </authorList>
    </citation>
    <scope>NUCLEOTIDE SEQUENCE [LARGE SCALE GENOMIC DNA]</scope>
    <source>
        <strain evidence="1 2">DSM 14858</strain>
    </source>
</reference>
<dbReference type="STRING" id="188906.SAMN04488526_0842"/>
<dbReference type="EMBL" id="FNZQ01000001">
    <property type="protein sequence ID" value="SEK54485.1"/>
    <property type="molecule type" value="Genomic_DNA"/>
</dbReference>
<proteinExistence type="predicted"/>
<sequence>MSRPPFKLMLPAAIESPVVVASPHSGRIYDADFMASTVLDSARIRSSEDAYVDVLLDRVPNLGVPVLSAQMPRAFLDLNRAPEELDPAVIDDVPRGAMNPRVSSGLGVIPRVVAQGRAIYSGKISHAEAQHRIDTFWRPYHRQLDVLMSNARDQFGQAILLDFHSMPHEAIEGTVVSGAPAQIVLGDRFGSSANPVLVDILEETLTDLGFRVARNAPFAGAYVTQAYGHPERGWHAIQIEIDRSLYLDEGSIRPNTQFDVLQNTITEAVSRFCDCARPTRNLAAE</sequence>
<dbReference type="RefSeq" id="WP_092760015.1">
    <property type="nucleotide sequence ID" value="NZ_FNZQ01000001.1"/>
</dbReference>
<dbReference type="AlphaFoldDB" id="A0A1H7I1U6"/>
<organism evidence="1 2">
    <name type="scientific">Jannaschia helgolandensis</name>
    <dbReference type="NCBI Taxonomy" id="188906"/>
    <lineage>
        <taxon>Bacteria</taxon>
        <taxon>Pseudomonadati</taxon>
        <taxon>Pseudomonadota</taxon>
        <taxon>Alphaproteobacteria</taxon>
        <taxon>Rhodobacterales</taxon>
        <taxon>Roseobacteraceae</taxon>
        <taxon>Jannaschia</taxon>
    </lineage>
</organism>
<evidence type="ECO:0000313" key="1">
    <source>
        <dbReference type="EMBL" id="SEK54485.1"/>
    </source>
</evidence>
<accession>A0A1H7I1U6</accession>
<dbReference type="Pfam" id="PF05013">
    <property type="entry name" value="FGase"/>
    <property type="match status" value="1"/>
</dbReference>
<evidence type="ECO:0000313" key="2">
    <source>
        <dbReference type="Proteomes" id="UP000199283"/>
    </source>
</evidence>